<dbReference type="Proteomes" id="UP000604825">
    <property type="component" value="Unassembled WGS sequence"/>
</dbReference>
<evidence type="ECO:0000256" key="1">
    <source>
        <dbReference type="SAM" id="MobiDB-lite"/>
    </source>
</evidence>
<dbReference type="FunFam" id="1.10.10.60:FF:000152">
    <property type="entry name" value="Trihelix transcription factor ASIL2"/>
    <property type="match status" value="1"/>
</dbReference>
<dbReference type="AlphaFoldDB" id="A0A811R316"/>
<feature type="region of interest" description="Disordered" evidence="1">
    <location>
        <begin position="179"/>
        <end position="201"/>
    </location>
</feature>
<feature type="compositionally biased region" description="Acidic residues" evidence="1">
    <location>
        <begin position="130"/>
        <end position="155"/>
    </location>
</feature>
<dbReference type="Pfam" id="PF13837">
    <property type="entry name" value="Myb_DNA-bind_4"/>
    <property type="match status" value="1"/>
</dbReference>
<dbReference type="GO" id="GO:0009941">
    <property type="term" value="C:chloroplast envelope"/>
    <property type="evidence" value="ECO:0007669"/>
    <property type="project" value="TreeGrafter"/>
</dbReference>
<name>A0A811R316_9POAL</name>
<dbReference type="PANTHER" id="PTHR36408">
    <property type="entry name" value="TRANSMEMBRANE PROTEIN"/>
    <property type="match status" value="1"/>
</dbReference>
<comment type="caution">
    <text evidence="4">The sequence shown here is derived from an EMBL/GenBank/DDBJ whole genome shotgun (WGS) entry which is preliminary data.</text>
</comment>
<evidence type="ECO:0000313" key="5">
    <source>
        <dbReference type="Proteomes" id="UP000604825"/>
    </source>
</evidence>
<dbReference type="OrthoDB" id="2020732at2759"/>
<gene>
    <name evidence="4" type="ORF">NCGR_LOCUS47771</name>
</gene>
<keyword evidence="2" id="KW-1133">Transmembrane helix</keyword>
<evidence type="ECO:0000313" key="4">
    <source>
        <dbReference type="EMBL" id="CAD6264466.1"/>
    </source>
</evidence>
<organism evidence="4 5">
    <name type="scientific">Miscanthus lutarioriparius</name>
    <dbReference type="NCBI Taxonomy" id="422564"/>
    <lineage>
        <taxon>Eukaryota</taxon>
        <taxon>Viridiplantae</taxon>
        <taxon>Streptophyta</taxon>
        <taxon>Embryophyta</taxon>
        <taxon>Tracheophyta</taxon>
        <taxon>Spermatophyta</taxon>
        <taxon>Magnoliopsida</taxon>
        <taxon>Liliopsida</taxon>
        <taxon>Poales</taxon>
        <taxon>Poaceae</taxon>
        <taxon>PACMAD clade</taxon>
        <taxon>Panicoideae</taxon>
        <taxon>Andropogonodae</taxon>
        <taxon>Andropogoneae</taxon>
        <taxon>Saccharinae</taxon>
        <taxon>Miscanthus</taxon>
    </lineage>
</organism>
<evidence type="ECO:0000259" key="3">
    <source>
        <dbReference type="Pfam" id="PF13837"/>
    </source>
</evidence>
<keyword evidence="2" id="KW-0812">Transmembrane</keyword>
<accession>A0A811R316</accession>
<protein>
    <recommendedName>
        <fullName evidence="3">Myb/SANT-like DNA-binding domain-containing protein</fullName>
    </recommendedName>
</protein>
<evidence type="ECO:0000256" key="2">
    <source>
        <dbReference type="SAM" id="Phobius"/>
    </source>
</evidence>
<dbReference type="PANTHER" id="PTHR36408:SF1">
    <property type="entry name" value="TRANSMEMBRANE PROTEIN"/>
    <property type="match status" value="1"/>
</dbReference>
<dbReference type="EMBL" id="CAJGYO010000013">
    <property type="protein sequence ID" value="CAD6264466.1"/>
    <property type="molecule type" value="Genomic_DNA"/>
</dbReference>
<feature type="region of interest" description="Disordered" evidence="1">
    <location>
        <begin position="472"/>
        <end position="507"/>
    </location>
</feature>
<dbReference type="SMART" id="SM00595">
    <property type="entry name" value="MADF"/>
    <property type="match status" value="1"/>
</dbReference>
<feature type="region of interest" description="Disordered" evidence="1">
    <location>
        <begin position="1"/>
        <end position="21"/>
    </location>
</feature>
<feature type="region of interest" description="Disordered" evidence="1">
    <location>
        <begin position="118"/>
        <end position="164"/>
    </location>
</feature>
<keyword evidence="5" id="KW-1185">Reference proteome</keyword>
<keyword evidence="2" id="KW-0472">Membrane</keyword>
<feature type="domain" description="Myb/SANT-like DNA-binding" evidence="3">
    <location>
        <begin position="22"/>
        <end position="111"/>
    </location>
</feature>
<feature type="transmembrane region" description="Helical" evidence="2">
    <location>
        <begin position="324"/>
        <end position="342"/>
    </location>
</feature>
<feature type="compositionally biased region" description="Low complexity" evidence="1">
    <location>
        <begin position="118"/>
        <end position="129"/>
    </location>
</feature>
<reference evidence="4" key="1">
    <citation type="submission" date="2020-10" db="EMBL/GenBank/DDBJ databases">
        <authorList>
            <person name="Han B."/>
            <person name="Lu T."/>
            <person name="Zhao Q."/>
            <person name="Huang X."/>
            <person name="Zhao Y."/>
        </authorList>
    </citation>
    <scope>NUCLEOTIDE SEQUENCE</scope>
</reference>
<dbReference type="InterPro" id="IPR044822">
    <property type="entry name" value="Myb_DNA-bind_4"/>
</dbReference>
<proteinExistence type="predicted"/>
<sequence>MADDPPRRPPSALARKSAPAQPWSDVETMHLIDAYEERWTALRRGQLKAHQWEEVAAEVVARCAATPGVVAQRKTGTQCRHKLEKLRKRYRTEGARPVTSLWPYFRRMDRLERGPLAAYPAAAGSPPAADGDEEEEEEEEEDEEEENVQEEEEEELVPRNNTRSINGIIREFGTGLAPRHPQLQLHQPPPSSITPSTAPPRKRVAYEAFQAKAAAAAAAVAVKAKDDDDEAVELARRGGSSGRGAGGAGAQLSAVLRDFGEGVMRLERRRMEPRLGGRRGVFGLDALLSAAELLCLAPPAICSVVCAARLVFLPAGASVVPPPLLVLQYVLLVGAVAIGSLIRRRQSGRLRPAAGAAGVGGGLTGRVEKVEETVRGMVAAIAVLSRTVEKLGLRFRVLRRTLRDPITETAALAQKNSEATRILSAQEDLLEKEIGAIQKILYAMQEQQQKQLDLILAIGEASRILDGEQDLLGRDSARSSSASPAPELENKQVETESEAVTGGNNKS</sequence>
<dbReference type="Gene3D" id="1.10.10.60">
    <property type="entry name" value="Homeodomain-like"/>
    <property type="match status" value="1"/>
</dbReference>